<keyword evidence="2" id="KW-1185">Reference proteome</keyword>
<proteinExistence type="predicted"/>
<evidence type="ECO:0000313" key="1">
    <source>
        <dbReference type="EMBL" id="STZ27319.1"/>
    </source>
</evidence>
<dbReference type="Pfam" id="PF04170">
    <property type="entry name" value="NlpE"/>
    <property type="match status" value="1"/>
</dbReference>
<dbReference type="Gene3D" id="2.40.128.640">
    <property type="match status" value="1"/>
</dbReference>
<dbReference type="EMBL" id="UGQL01000001">
    <property type="protein sequence ID" value="STZ27319.1"/>
    <property type="molecule type" value="Genomic_DNA"/>
</dbReference>
<protein>
    <submittedName>
        <fullName evidence="1">Copper homeostasis protein CutF</fullName>
    </submittedName>
</protein>
<reference evidence="1 2" key="1">
    <citation type="submission" date="2018-06" db="EMBL/GenBank/DDBJ databases">
        <authorList>
            <consortium name="Pathogen Informatics"/>
            <person name="Doyle S."/>
        </authorList>
    </citation>
    <scope>NUCLEOTIDE SEQUENCE [LARGE SCALE GENOMIC DNA]</scope>
    <source>
        <strain evidence="1 2">NCTC11179</strain>
    </source>
</reference>
<dbReference type="RefSeq" id="WP_115090278.1">
    <property type="nucleotide sequence ID" value="NZ_CP068107.1"/>
</dbReference>
<dbReference type="InterPro" id="IPR007298">
    <property type="entry name" value="Cu-R_lipoprotein_NlpE"/>
</dbReference>
<accession>A0A378RLT9</accession>
<dbReference type="Proteomes" id="UP000255024">
    <property type="component" value="Unassembled WGS sequence"/>
</dbReference>
<evidence type="ECO:0000313" key="2">
    <source>
        <dbReference type="Proteomes" id="UP000255024"/>
    </source>
</evidence>
<dbReference type="PROSITE" id="PS51257">
    <property type="entry name" value="PROKAR_LIPOPROTEIN"/>
    <property type="match status" value="1"/>
</dbReference>
<dbReference type="AlphaFoldDB" id="A0A378RLT9"/>
<gene>
    <name evidence="1" type="primary">nlpE</name>
    <name evidence="1" type="ORF">NCTC11179_00854</name>
</gene>
<name>A0A378RLT9_MYROD</name>
<organism evidence="1 2">
    <name type="scientific">Myroides odoratus</name>
    <name type="common">Flavobacterium odoratum</name>
    <dbReference type="NCBI Taxonomy" id="256"/>
    <lineage>
        <taxon>Bacteria</taxon>
        <taxon>Pseudomonadati</taxon>
        <taxon>Bacteroidota</taxon>
        <taxon>Flavobacteriia</taxon>
        <taxon>Flavobacteriales</taxon>
        <taxon>Flavobacteriaceae</taxon>
        <taxon>Myroides</taxon>
    </lineage>
</organism>
<sequence>MKRRNLAVLTVVAMSVLTLTSCKKEVKETTEPTAVEEVTPTEVMADNSKNSLDWAGTYTGTIPCADCPGIDETIELKEDGTFKLVDHYQDRKDGHFEEEGKYEWDATGNKITLTLKDGSTKQAAVHEGSLLLLDQEGNEITGSLAENYRLKKQ</sequence>